<sequence length="267" mass="29948">MAKWRPIESSGIRIGFDAARQPPRMDRDLLFPAPATARPAVQQQAQARRLTHRDLPALLELEHEKWDTRQAASRADLGARIDTHPDLAVGAFCSGTGRLLASLFMKPVADDFHRHVRTWKDCVQTPAARGSASLFGISLSSRDQAGVDGILRFFWPHALKEGWRHIYLGSPVPGLRTWLRGRRQTPVEDYVRARRAGLPIDPQLRYYRSRGFTKIVAIKPGYFPHERSLDYGVLLRGTVPLSTLAPLWSALPLASVQRVTRPLAALL</sequence>
<dbReference type="EMBL" id="LN651281">
    <property type="protein sequence ID" value="CEJ17368.1"/>
    <property type="molecule type" value="Genomic_DNA"/>
</dbReference>
<protein>
    <submittedName>
        <fullName evidence="1">Uncharacterized protein</fullName>
    </submittedName>
</protein>
<name>A0A7U7JED4_RALSL</name>
<reference evidence="1" key="1">
    <citation type="submission" date="2014-11" db="EMBL/GenBank/DDBJ databases">
        <authorList>
            <person name="Genoscope - CEA"/>
        </authorList>
    </citation>
    <scope>NUCLEOTIDE SEQUENCE</scope>
    <source>
        <strain evidence="1">IPO1609</strain>
    </source>
</reference>
<dbReference type="AlphaFoldDB" id="A0A7U7JED4"/>
<dbReference type="Gene3D" id="3.40.630.30">
    <property type="match status" value="1"/>
</dbReference>
<proteinExistence type="predicted"/>
<reference evidence="1" key="2">
    <citation type="submission" date="2022-04" db="EMBL/GenBank/DDBJ databases">
        <title>Genomic draft of R. solanacearum strain IPO1609, a phylotype IIB1/biovar 2/race 3 strain isolated from potato in Europe.</title>
        <authorList>
            <person name="Boucher C."/>
            <person name="Carrere S."/>
            <person name="Dossat C."/>
            <person name="Elbaz M."/>
            <person name="Genin S."/>
            <person name="Gouzy J."/>
            <person name="Prior P."/>
            <person name="Segurens B."/>
            <person name="Wincker P."/>
        </authorList>
    </citation>
    <scope>NUCLEOTIDE SEQUENCE</scope>
    <source>
        <strain evidence="1">IPO1609</strain>
    </source>
</reference>
<dbReference type="Proteomes" id="UP000053470">
    <property type="component" value="Unassembled WGS sequence"/>
</dbReference>
<evidence type="ECO:0000313" key="2">
    <source>
        <dbReference type="Proteomes" id="UP000053470"/>
    </source>
</evidence>
<organism evidence="1 2">
    <name type="scientific">Ralstonia solanacearum IPO1609</name>
    <dbReference type="NCBI Taxonomy" id="564066"/>
    <lineage>
        <taxon>Bacteria</taxon>
        <taxon>Pseudomonadati</taxon>
        <taxon>Pseudomonadota</taxon>
        <taxon>Betaproteobacteria</taxon>
        <taxon>Burkholderiales</taxon>
        <taxon>Burkholderiaceae</taxon>
        <taxon>Ralstonia</taxon>
        <taxon>Ralstonia solanacearum species complex</taxon>
    </lineage>
</organism>
<gene>
    <name evidence="1" type="ORF">RSIPO_04064</name>
</gene>
<accession>A0A7U7JED4</accession>
<evidence type="ECO:0000313" key="1">
    <source>
        <dbReference type="EMBL" id="CEJ17368.1"/>
    </source>
</evidence>
<keyword evidence="2" id="KW-1185">Reference proteome</keyword>